<evidence type="ECO:0000259" key="2">
    <source>
        <dbReference type="Pfam" id="PF08955"/>
    </source>
</evidence>
<dbReference type="EMBL" id="JAVYAA010000002">
    <property type="protein sequence ID" value="MDT8977276.1"/>
    <property type="molecule type" value="Genomic_DNA"/>
</dbReference>
<dbReference type="Proteomes" id="UP001250538">
    <property type="component" value="Unassembled WGS sequence"/>
</dbReference>
<evidence type="ECO:0000313" key="3">
    <source>
        <dbReference type="EMBL" id="MDT8977276.1"/>
    </source>
</evidence>
<evidence type="ECO:0000256" key="1">
    <source>
        <dbReference type="SAM" id="Phobius"/>
    </source>
</evidence>
<reference evidence="4" key="1">
    <citation type="submission" date="2023-09" db="EMBL/GenBank/DDBJ databases">
        <title>Paenibacillus sp. chi10 Genome sequencing and assembly.</title>
        <authorList>
            <person name="Kim I."/>
        </authorList>
    </citation>
    <scope>NUCLEOTIDE SEQUENCE [LARGE SCALE GENOMIC DNA]</scope>
    <source>
        <strain evidence="4">chi10</strain>
    </source>
</reference>
<feature type="domain" description="Bypass of forespore C C-terminal" evidence="2">
    <location>
        <begin position="149"/>
        <end position="224"/>
    </location>
</feature>
<evidence type="ECO:0000313" key="4">
    <source>
        <dbReference type="Proteomes" id="UP001250538"/>
    </source>
</evidence>
<proteinExistence type="predicted"/>
<protein>
    <submittedName>
        <fullName evidence="3">BofC C-terminal domain-containing protein</fullName>
    </submittedName>
</protein>
<accession>A0AAJ2JV48</accession>
<dbReference type="InterPro" id="IPR015050">
    <property type="entry name" value="BofC_C"/>
</dbReference>
<dbReference type="InterPro" id="IPR038117">
    <property type="entry name" value="BofC_C_sf"/>
</dbReference>
<comment type="caution">
    <text evidence="3">The sequence shown here is derived from an EMBL/GenBank/DDBJ whole genome shotgun (WGS) entry which is preliminary data.</text>
</comment>
<name>A0AAJ2JV48_9BACL</name>
<sequence>MAREHRTVSRFYFRVKQWKKRLRRFRKPIWSLAAIVLFVAVVAIGIQLSDRVRSMLADYDKPSSIETFALWKDNESKLNESAQLVIAQLVQQDEQREVIARKQYICGKNDEVLGAKPTRDIIQLVLNHPDWSVSMDANGRVILEEQVEELSGTCKDKAHISLDKDGNLTLYDGPPEGGKVIRTFFQLDVESMESSLPPKVMKQLYQGIRITDVDAYHSVLSTFSDYAIEETKKVMKPTHSNERITK</sequence>
<feature type="transmembrane region" description="Helical" evidence="1">
    <location>
        <begin position="29"/>
        <end position="48"/>
    </location>
</feature>
<dbReference type="Gene3D" id="3.30.70.1740">
    <property type="entry name" value="Bypass-of-forespore C, C-terminal domain"/>
    <property type="match status" value="1"/>
</dbReference>
<keyword evidence="1" id="KW-0472">Membrane</keyword>
<dbReference type="RefSeq" id="WP_072730349.1">
    <property type="nucleotide sequence ID" value="NZ_JAVYAA010000002.1"/>
</dbReference>
<dbReference type="Pfam" id="PF08955">
    <property type="entry name" value="BofC_C"/>
    <property type="match status" value="1"/>
</dbReference>
<organism evidence="3 4">
    <name type="scientific">Paenibacillus suaedae</name>
    <dbReference type="NCBI Taxonomy" id="3077233"/>
    <lineage>
        <taxon>Bacteria</taxon>
        <taxon>Bacillati</taxon>
        <taxon>Bacillota</taxon>
        <taxon>Bacilli</taxon>
        <taxon>Bacillales</taxon>
        <taxon>Paenibacillaceae</taxon>
        <taxon>Paenibacillus</taxon>
    </lineage>
</organism>
<dbReference type="AlphaFoldDB" id="A0AAJ2JV48"/>
<keyword evidence="4" id="KW-1185">Reference proteome</keyword>
<keyword evidence="1" id="KW-0812">Transmembrane</keyword>
<keyword evidence="1" id="KW-1133">Transmembrane helix</keyword>
<gene>
    <name evidence="3" type="ORF">RQP50_13565</name>
</gene>